<organism evidence="1 2">
    <name type="scientific">Persea americana</name>
    <name type="common">Avocado</name>
    <dbReference type="NCBI Taxonomy" id="3435"/>
    <lineage>
        <taxon>Eukaryota</taxon>
        <taxon>Viridiplantae</taxon>
        <taxon>Streptophyta</taxon>
        <taxon>Embryophyta</taxon>
        <taxon>Tracheophyta</taxon>
        <taxon>Spermatophyta</taxon>
        <taxon>Magnoliopsida</taxon>
        <taxon>Magnoliidae</taxon>
        <taxon>Laurales</taxon>
        <taxon>Lauraceae</taxon>
        <taxon>Persea</taxon>
    </lineage>
</organism>
<proteinExistence type="predicted"/>
<comment type="caution">
    <text evidence="1">The sequence shown here is derived from an EMBL/GenBank/DDBJ whole genome shotgun (WGS) entry which is preliminary data.</text>
</comment>
<protein>
    <submittedName>
        <fullName evidence="1">Uncharacterized protein</fullName>
    </submittedName>
</protein>
<reference evidence="1 2" key="1">
    <citation type="journal article" date="2022" name="Hortic Res">
        <title>A haplotype resolved chromosomal level avocado genome allows analysis of novel avocado genes.</title>
        <authorList>
            <person name="Nath O."/>
            <person name="Fletcher S.J."/>
            <person name="Hayward A."/>
            <person name="Shaw L.M."/>
            <person name="Masouleh A.K."/>
            <person name="Furtado A."/>
            <person name="Henry R.J."/>
            <person name="Mitter N."/>
        </authorList>
    </citation>
    <scope>NUCLEOTIDE SEQUENCE [LARGE SCALE GENOMIC DNA]</scope>
    <source>
        <strain evidence="2">cv. Hass</strain>
    </source>
</reference>
<evidence type="ECO:0000313" key="2">
    <source>
        <dbReference type="Proteomes" id="UP001234297"/>
    </source>
</evidence>
<keyword evidence="2" id="KW-1185">Reference proteome</keyword>
<dbReference type="Proteomes" id="UP001234297">
    <property type="component" value="Chromosome 12"/>
</dbReference>
<dbReference type="EMBL" id="CM056820">
    <property type="protein sequence ID" value="KAJ8616757.1"/>
    <property type="molecule type" value="Genomic_DNA"/>
</dbReference>
<accession>A0ACC2K6Y6</accession>
<name>A0ACC2K6Y6_PERAE</name>
<evidence type="ECO:0000313" key="1">
    <source>
        <dbReference type="EMBL" id="KAJ8616757.1"/>
    </source>
</evidence>
<sequence>MTVVVGTMRFRARDYSAEEAAFSLPRTPTGEYDHPLATRRSTHDQVDVVDSEKVDFSDPLRAPTVALVSNQDVQNASESYIGGLCDEVTLSVKEWAIFKRSLMQKFSFTQTVSVSSMSDVLVKGGKVSEKSLAGLHLVELDDSQKTAEEEVKVITRQEYISRLHKLKDEIRCAWQAEDRVTSLRLTIKVARLLLDTSVSQFYPTIFILVTEVLDMLGDMVWDRIKRKAEYADDGALIYSLPENFKATDVCHEAKETCNNWFCKIGSIRELLPRIYLELAILRCWRFMQDNSFAVIHRLTMMMRGLADPLASAYCHLYMAQCAQTLPLRDMGFLIASFNEITILLSRIISGKGNSKGNSQAKSKLLITLLEPTIEWTMKCIFKDASKWKVNDIFLELGLRRDMLKLNWASPCISIVLHHLLKELPAETVNVNVLDIMQLIEDCKDISFDQYLNYRLLGFKLYESGPPKKSVCVLLDKVFQAVTQYNNLDEYLKVVDAYLDIVLQYQMDNYLSMILDGISLRACNKKVTEDELGSLQSVLIKLLSHFNCLEDAFALNHFIEILDVMYGSARKIVNMHILTKATRNGCFRDPTIIQLLFEISRALHDSLDFSSLKGDDHQQSAHLISRFVQMVDFGTDLERHLTFLIECRRAFGSINEIQETLVHCGNSLAIKAAKDAKPLGFVKFCIAFNEVTIPSISAITGCMSLYLETAEVALICGLVSHADGLIDSAISTLQSLELSDGCGLPIDFGGILSSIRKLCGLLVIVPGNPEEGITYMPRNILSLVKSHSWVTPGIRIKVFCAIVSLSATLAQNKLPYQASNSEVVGNDELFFGEPSYYQQLLSISCSILQDLVEALQQEPVNVARGNLALEACNCIISSFEASPEISVVCTELMEIAKSCLHANNRYLQSTVDFLDNQLSTSPRNRSIISNRQPLVHP</sequence>
<gene>
    <name evidence="1" type="ORF">MRB53_036129</name>
</gene>